<comment type="caution">
    <text evidence="2">The sequence shown here is derived from an EMBL/GenBank/DDBJ whole genome shotgun (WGS) entry which is preliminary data.</text>
</comment>
<evidence type="ECO:0000313" key="2">
    <source>
        <dbReference type="EMBL" id="MEJ8855119.1"/>
    </source>
</evidence>
<dbReference type="RefSeq" id="WP_340335208.1">
    <property type="nucleotide sequence ID" value="NZ_JBBKZS010000004.1"/>
</dbReference>
<keyword evidence="3" id="KW-1185">Reference proteome</keyword>
<protein>
    <recommendedName>
        <fullName evidence="4">Poly(3-hydroxyalkanoate) polymerase subunit PhaE</fullName>
    </recommendedName>
</protein>
<evidence type="ECO:0008006" key="4">
    <source>
        <dbReference type="Google" id="ProtNLM"/>
    </source>
</evidence>
<accession>A0ABU8X623</accession>
<evidence type="ECO:0000256" key="1">
    <source>
        <dbReference type="SAM" id="MobiDB-lite"/>
    </source>
</evidence>
<reference evidence="2 3" key="1">
    <citation type="submission" date="2024-03" db="EMBL/GenBank/DDBJ databases">
        <title>Novel species of the genus Variovorax.</title>
        <authorList>
            <person name="Liu Q."/>
            <person name="Xin Y.-H."/>
        </authorList>
    </citation>
    <scope>NUCLEOTIDE SEQUENCE [LARGE SCALE GENOMIC DNA]</scope>
    <source>
        <strain evidence="2 3">KACC 18901</strain>
    </source>
</reference>
<dbReference type="Proteomes" id="UP001367030">
    <property type="component" value="Unassembled WGS sequence"/>
</dbReference>
<feature type="region of interest" description="Disordered" evidence="1">
    <location>
        <begin position="95"/>
        <end position="116"/>
    </location>
</feature>
<gene>
    <name evidence="2" type="ORF">WKW79_11100</name>
</gene>
<proteinExistence type="predicted"/>
<sequence>MKNATFPDSMQMWREAFDQLESAINAGGVRQLESARFSKALHQVLRASLGMRQVSESASARWHAQLDIPSRTEFAALAAAVQRIEDKLDLLLPECASTNPRPQRTRRPPARPQLTA</sequence>
<organism evidence="2 3">
    <name type="scientific">Variovorax robiniae</name>
    <dbReference type="NCBI Taxonomy" id="1836199"/>
    <lineage>
        <taxon>Bacteria</taxon>
        <taxon>Pseudomonadati</taxon>
        <taxon>Pseudomonadota</taxon>
        <taxon>Betaproteobacteria</taxon>
        <taxon>Burkholderiales</taxon>
        <taxon>Comamonadaceae</taxon>
        <taxon>Variovorax</taxon>
    </lineage>
</organism>
<dbReference type="EMBL" id="JBBKZS010000004">
    <property type="protein sequence ID" value="MEJ8855119.1"/>
    <property type="molecule type" value="Genomic_DNA"/>
</dbReference>
<evidence type="ECO:0000313" key="3">
    <source>
        <dbReference type="Proteomes" id="UP001367030"/>
    </source>
</evidence>
<name>A0ABU8X623_9BURK</name>